<feature type="domain" description="DUF4062" evidence="2">
    <location>
        <begin position="7"/>
        <end position="87"/>
    </location>
</feature>
<dbReference type="InterPro" id="IPR025139">
    <property type="entry name" value="DUF4062"/>
</dbReference>
<protein>
    <submittedName>
        <fullName evidence="3">Uncharacterized protein DUF4062</fullName>
    </submittedName>
</protein>
<keyword evidence="1" id="KW-0175">Coiled coil</keyword>
<proteinExistence type="predicted"/>
<dbReference type="Pfam" id="PF13271">
    <property type="entry name" value="DUF4062"/>
    <property type="match status" value="1"/>
</dbReference>
<evidence type="ECO:0000259" key="2">
    <source>
        <dbReference type="Pfam" id="PF13271"/>
    </source>
</evidence>
<keyword evidence="4" id="KW-1185">Reference proteome</keyword>
<name>A0A4Q7Z637_9GAMM</name>
<evidence type="ECO:0000256" key="1">
    <source>
        <dbReference type="SAM" id="Coils"/>
    </source>
</evidence>
<dbReference type="AlphaFoldDB" id="A0A4Q7Z637"/>
<evidence type="ECO:0000313" key="3">
    <source>
        <dbReference type="EMBL" id="RZU45155.1"/>
    </source>
</evidence>
<dbReference type="EMBL" id="SHKX01000012">
    <property type="protein sequence ID" value="RZU45155.1"/>
    <property type="molecule type" value="Genomic_DNA"/>
</dbReference>
<feature type="coiled-coil region" evidence="1">
    <location>
        <begin position="174"/>
        <end position="201"/>
    </location>
</feature>
<evidence type="ECO:0000313" key="4">
    <source>
        <dbReference type="Proteomes" id="UP000292423"/>
    </source>
</evidence>
<reference evidence="3 4" key="1">
    <citation type="submission" date="2019-02" db="EMBL/GenBank/DDBJ databases">
        <title>Genomic Encyclopedia of Type Strains, Phase IV (KMG-IV): sequencing the most valuable type-strain genomes for metagenomic binning, comparative biology and taxonomic classification.</title>
        <authorList>
            <person name="Goeker M."/>
        </authorList>
    </citation>
    <scope>NUCLEOTIDE SEQUENCE [LARGE SCALE GENOMIC DNA]</scope>
    <source>
        <strain evidence="3 4">DSM 105135</strain>
    </source>
</reference>
<dbReference type="RefSeq" id="WP_165391412.1">
    <property type="nucleotide sequence ID" value="NZ_SHKX01000012.1"/>
</dbReference>
<accession>A0A4Q7Z637</accession>
<comment type="caution">
    <text evidence="3">The sequence shown here is derived from an EMBL/GenBank/DDBJ whole genome shotgun (WGS) entry which is preliminary data.</text>
</comment>
<dbReference type="Proteomes" id="UP000292423">
    <property type="component" value="Unassembled WGS sequence"/>
</dbReference>
<organism evidence="3 4">
    <name type="scientific">Fluviicoccus keumensis</name>
    <dbReference type="NCBI Taxonomy" id="1435465"/>
    <lineage>
        <taxon>Bacteria</taxon>
        <taxon>Pseudomonadati</taxon>
        <taxon>Pseudomonadota</taxon>
        <taxon>Gammaproteobacteria</taxon>
        <taxon>Moraxellales</taxon>
        <taxon>Moraxellaceae</taxon>
        <taxon>Fluviicoccus</taxon>
    </lineage>
</organism>
<sequence length="348" mass="40226">MTDKRYQVFISATFSDLREERAVITQTLPALHCLPTALEQHNQSLGTMVAIRRQIDESDYYLLLLGSRYGSLMPSGVSYTHMEYVYAATKQKPMLILMHENPDSRPAEFQEKTPEGRLKFGDFRKLLQRERESILYWRDARDLEMLLQQFTPELIRKHPTSGWVRVGKQGADKTLDLQKENESLRKRVLELEQEREKWLKGNALSSENLAKGEDPFEVQYKCRAYAGGNCQDIYAKSRLSWNELLVSFGPHLLQPQPEDIILSKINERLQSGALQEVQREYPKTHAVVDIQVTALCFNTIKMQFLSLGLLQKVSKPGDQRIWWQLTAPGERYLANVLNVRRITSRPAS</sequence>
<gene>
    <name evidence="3" type="ORF">EV700_1967</name>
</gene>